<keyword evidence="2" id="KW-0812">Transmembrane</keyword>
<feature type="compositionally biased region" description="Gly residues" evidence="1">
    <location>
        <begin position="77"/>
        <end position="94"/>
    </location>
</feature>
<feature type="compositionally biased region" description="Basic and acidic residues" evidence="1">
    <location>
        <begin position="155"/>
        <end position="167"/>
    </location>
</feature>
<dbReference type="RefSeq" id="WP_100200360.1">
    <property type="nucleotide sequence ID" value="NZ_PGGW01000008.1"/>
</dbReference>
<proteinExistence type="predicted"/>
<feature type="region of interest" description="Disordered" evidence="1">
    <location>
        <begin position="142"/>
        <end position="189"/>
    </location>
</feature>
<keyword evidence="2" id="KW-0472">Membrane</keyword>
<feature type="compositionally biased region" description="Basic and acidic residues" evidence="1">
    <location>
        <begin position="64"/>
        <end position="74"/>
    </location>
</feature>
<comment type="caution">
    <text evidence="3">The sequence shown here is derived from an EMBL/GenBank/DDBJ whole genome shotgun (WGS) entry which is preliminary data.</text>
</comment>
<feature type="compositionally biased region" description="Low complexity" evidence="1">
    <location>
        <begin position="52"/>
        <end position="63"/>
    </location>
</feature>
<feature type="region of interest" description="Disordered" evidence="1">
    <location>
        <begin position="202"/>
        <end position="271"/>
    </location>
</feature>
<dbReference type="EMBL" id="PGGW01000038">
    <property type="protein sequence ID" value="PJE98072.1"/>
    <property type="molecule type" value="Genomic_DNA"/>
</dbReference>
<evidence type="ECO:0000256" key="2">
    <source>
        <dbReference type="SAM" id="Phobius"/>
    </source>
</evidence>
<accession>A0A2M8M1J1</accession>
<feature type="compositionally biased region" description="Low complexity" evidence="1">
    <location>
        <begin position="245"/>
        <end position="262"/>
    </location>
</feature>
<evidence type="ECO:0000256" key="1">
    <source>
        <dbReference type="SAM" id="MobiDB-lite"/>
    </source>
</evidence>
<reference evidence="3 5" key="1">
    <citation type="submission" date="2017-11" db="EMBL/GenBank/DDBJ databases">
        <title>Streptomyces carmine sp. nov., a novel actinomycete isolated from Sophora alopecuroides in Xinjiang, China.</title>
        <authorList>
            <person name="Wang Y."/>
            <person name="Luo X."/>
            <person name="Wan C."/>
            <person name="Zhang L."/>
        </authorList>
    </citation>
    <scope>NUCLEOTIDE SEQUENCE [LARGE SCALE GENOMIC DNA]</scope>
    <source>
        <strain evidence="3 5">TRM SA0054</strain>
    </source>
</reference>
<keyword evidence="2" id="KW-1133">Transmembrane helix</keyword>
<feature type="transmembrane region" description="Helical" evidence="2">
    <location>
        <begin position="119"/>
        <end position="137"/>
    </location>
</feature>
<name>A0A2M8M1J1_9ACTN</name>
<gene>
    <name evidence="4" type="ORF">CUT44_02205</name>
    <name evidence="3" type="ORF">CUT44_10465</name>
</gene>
<feature type="region of interest" description="Disordered" evidence="1">
    <location>
        <begin position="42"/>
        <end position="117"/>
    </location>
</feature>
<evidence type="ECO:0000313" key="5">
    <source>
        <dbReference type="Proteomes" id="UP000230407"/>
    </source>
</evidence>
<feature type="compositionally biased region" description="Low complexity" evidence="1">
    <location>
        <begin position="208"/>
        <end position="231"/>
    </location>
</feature>
<sequence length="281" mass="27569">MDYCSSCRRHLDGALVCPGCAAYAPDIAPRITDSGILPARPAASAVKDDASGETGARGATAPAARRDGPPREEALPGAGGEEGPPPGTSGGVGGAPPARQGPTVCRGLPPRWKKTRRRAVVATAVALVGGGLAVATVERPSTGRVQAAAPDDGMDTAKARATEETLRPARPVSPAPSPSPTAGTPRRGPLVVAPRAQWGMGDVLMPDPAVSPHPATTTAPPSGAVPSTPGATTPDGSGTAPEQPSAPGADGTAAPGASRSASPPGPTSPPAEICLFALCLG</sequence>
<evidence type="ECO:0000313" key="3">
    <source>
        <dbReference type="EMBL" id="PJE98072.1"/>
    </source>
</evidence>
<dbReference type="Proteomes" id="UP000230407">
    <property type="component" value="Unassembled WGS sequence"/>
</dbReference>
<protein>
    <submittedName>
        <fullName evidence="3">Uncharacterized protein</fullName>
    </submittedName>
</protein>
<dbReference type="EMBL" id="PGGW01000008">
    <property type="protein sequence ID" value="PJF01898.1"/>
    <property type="molecule type" value="Genomic_DNA"/>
</dbReference>
<dbReference type="AlphaFoldDB" id="A0A2M8M1J1"/>
<evidence type="ECO:0000313" key="4">
    <source>
        <dbReference type="EMBL" id="PJF01898.1"/>
    </source>
</evidence>
<organism evidence="3 5">
    <name type="scientific">Streptomyces carminius</name>
    <dbReference type="NCBI Taxonomy" id="2665496"/>
    <lineage>
        <taxon>Bacteria</taxon>
        <taxon>Bacillati</taxon>
        <taxon>Actinomycetota</taxon>
        <taxon>Actinomycetes</taxon>
        <taxon>Kitasatosporales</taxon>
        <taxon>Streptomycetaceae</taxon>
        <taxon>Streptomyces</taxon>
    </lineage>
</organism>
<keyword evidence="5" id="KW-1185">Reference proteome</keyword>